<organism evidence="1 2">
    <name type="scientific">Paraglaciecola algarum</name>
    <dbReference type="NCBI Taxonomy" id="3050085"/>
    <lineage>
        <taxon>Bacteria</taxon>
        <taxon>Pseudomonadati</taxon>
        <taxon>Pseudomonadota</taxon>
        <taxon>Gammaproteobacteria</taxon>
        <taxon>Alteromonadales</taxon>
        <taxon>Alteromonadaceae</taxon>
        <taxon>Paraglaciecola</taxon>
    </lineage>
</organism>
<dbReference type="RefSeq" id="WP_235313010.1">
    <property type="nucleotide sequence ID" value="NZ_JAKGAS010000006.1"/>
</dbReference>
<protein>
    <submittedName>
        <fullName evidence="1">DUF2750 domain-containing protein</fullName>
    </submittedName>
</protein>
<name>A0ABS9DBF3_9ALTE</name>
<dbReference type="InterPro" id="IPR021284">
    <property type="entry name" value="DUF2750"/>
</dbReference>
<evidence type="ECO:0000313" key="2">
    <source>
        <dbReference type="Proteomes" id="UP001521137"/>
    </source>
</evidence>
<accession>A0ABS9DBF3</accession>
<dbReference type="Proteomes" id="UP001521137">
    <property type="component" value="Unassembled WGS sequence"/>
</dbReference>
<sequence>MSTVSAKDFLDLSKMLPEQRFEYALTKMIEDQSLWGLFGANGWVMVKADEDTCMPIWPHEEFATSWVKEDFPDCQPKQIEFSQWCEMWLPGMQKNNTLVLVFPLGEDEEGIILEAQELAECIDEDLAELENKK</sequence>
<reference evidence="1 2" key="1">
    <citation type="submission" date="2022-01" db="EMBL/GenBank/DDBJ databases">
        <title>Paraglaciecola sp. G1-23.</title>
        <authorList>
            <person name="Jin M.S."/>
            <person name="Han D.M."/>
            <person name="Kim H.M."/>
            <person name="Jeon C.O."/>
        </authorList>
    </citation>
    <scope>NUCLEOTIDE SEQUENCE [LARGE SCALE GENOMIC DNA]</scope>
    <source>
        <strain evidence="1 2">G1-23</strain>
    </source>
</reference>
<evidence type="ECO:0000313" key="1">
    <source>
        <dbReference type="EMBL" id="MCF2948971.1"/>
    </source>
</evidence>
<comment type="caution">
    <text evidence="1">The sequence shown here is derived from an EMBL/GenBank/DDBJ whole genome shotgun (WGS) entry which is preliminary data.</text>
</comment>
<gene>
    <name evidence="1" type="ORF">L0668_12690</name>
</gene>
<keyword evidence="2" id="KW-1185">Reference proteome</keyword>
<dbReference type="Pfam" id="PF11042">
    <property type="entry name" value="DUF2750"/>
    <property type="match status" value="1"/>
</dbReference>
<proteinExistence type="predicted"/>
<dbReference type="EMBL" id="JAKGAS010000006">
    <property type="protein sequence ID" value="MCF2948971.1"/>
    <property type="molecule type" value="Genomic_DNA"/>
</dbReference>